<gene>
    <name evidence="2" type="ORF">GCM10011515_23950</name>
</gene>
<evidence type="ECO:0000313" key="3">
    <source>
        <dbReference type="Proteomes" id="UP000619041"/>
    </source>
</evidence>
<proteinExistence type="predicted"/>
<dbReference type="Proteomes" id="UP000619041">
    <property type="component" value="Unassembled WGS sequence"/>
</dbReference>
<dbReference type="InterPro" id="IPR000015">
    <property type="entry name" value="Fimb_usher"/>
</dbReference>
<dbReference type="RefSeq" id="WP_188645338.1">
    <property type="nucleotide sequence ID" value="NZ_BMKL01000001.1"/>
</dbReference>
<dbReference type="EMBL" id="BMKL01000001">
    <property type="protein sequence ID" value="GGE03572.1"/>
    <property type="molecule type" value="Genomic_DNA"/>
</dbReference>
<sequence length="825" mass="88772">MLRKRLLLIHVGVSLLALATPSLSVAADQLEPPVAAPTRMVNPTGRDVVLTVPMNDGATYLGDVPITLGTDQAIRLPADRVLQLLSEVLAPDVLQALRASFPSSSMVTPADFAPSGIQVAYDPQRIELVFTIPVERRGSRSVAVTSLDQERLGEVLTPLDASAYLNVRGSFDLVEDGFDEGFENPNMLLDGAVRLGGVVAESDAIWSPGGFGPDFQRLGSRLVYDDTGNIMRWTAGDLETTGRGFQSVPDIAGISLYRSYGVLNPQQIIRPRGDRSFRLERASIVEVLVNGQQVRRLQLAPGNYDLRDFPFAQGANDIRLNVLDDTGRTEILRFNVFLDQTQLAKGLSEFGLYAGIRAPLRRSGPHYTDDPMFSGYYRRGLSDYVTVGVNLQADKDVQMGGVEAVMGTSIGTFGLQAAVSHFDGAGNGVALLGTFQRLIQRGDGQSDTLNLFAEHRSKNFAPISFFLPDNPFEFEVGGGYSHAFTDRVYAGVDGRYGKGRGAKPDVASARLTAGWRITDAATLNLEGRYIKDSQGDEVSAFASLTVRLGRYSSVRGEFDTRGDRARVSYQTLRGSGVGSYNVTADAETSRFGSGLSVNANYFANRAELGFSHYGSFNGRFGDSVSQRSNFRLGTSIAVGGGAVSIGRPIYDSFAIVRPHRSLKGANVVVDPTTFGYVAETGALGTATMPGLSSYAERTVPVDIENAPAGTDIGQGTFRLFPGYRSGYMLEVGSDYNVTALGTMLNADGEPVALVSGSAREIAHPERAPVIVFTNRQGRFGAAGLAPGKWRVEMLDEARSVYIIDVAPETQGVLRLGEIRPSGENQ</sequence>
<dbReference type="InterPro" id="IPR042186">
    <property type="entry name" value="FimD_plug_dom"/>
</dbReference>
<evidence type="ECO:0000256" key="1">
    <source>
        <dbReference type="SAM" id="SignalP"/>
    </source>
</evidence>
<keyword evidence="3" id="KW-1185">Reference proteome</keyword>
<organism evidence="2 3">
    <name type="scientific">Tsuneonella deserti</name>
    <dbReference type="NCBI Taxonomy" id="2035528"/>
    <lineage>
        <taxon>Bacteria</taxon>
        <taxon>Pseudomonadati</taxon>
        <taxon>Pseudomonadota</taxon>
        <taxon>Alphaproteobacteria</taxon>
        <taxon>Sphingomonadales</taxon>
        <taxon>Erythrobacteraceae</taxon>
        <taxon>Tsuneonella</taxon>
    </lineage>
</organism>
<evidence type="ECO:0008006" key="4">
    <source>
        <dbReference type="Google" id="ProtNLM"/>
    </source>
</evidence>
<comment type="caution">
    <text evidence="2">The sequence shown here is derived from an EMBL/GenBank/DDBJ whole genome shotgun (WGS) entry which is preliminary data.</text>
</comment>
<feature type="signal peptide" evidence="1">
    <location>
        <begin position="1"/>
        <end position="26"/>
    </location>
</feature>
<protein>
    <recommendedName>
        <fullName evidence="4">Fimbrial biogenesis outer membrane usher protein</fullName>
    </recommendedName>
</protein>
<dbReference type="Gene3D" id="2.60.40.2610">
    <property type="entry name" value="Outer membrane usher protein FimD, plug domain"/>
    <property type="match status" value="1"/>
</dbReference>
<dbReference type="PANTHER" id="PTHR30451:SF5">
    <property type="entry name" value="SLR0019 PROTEIN"/>
    <property type="match status" value="1"/>
</dbReference>
<dbReference type="PANTHER" id="PTHR30451">
    <property type="entry name" value="OUTER MEMBRANE USHER PROTEIN"/>
    <property type="match status" value="1"/>
</dbReference>
<keyword evidence="1" id="KW-0732">Signal</keyword>
<accession>A0ABQ1SCQ1</accession>
<feature type="chain" id="PRO_5047438067" description="Fimbrial biogenesis outer membrane usher protein" evidence="1">
    <location>
        <begin position="27"/>
        <end position="825"/>
    </location>
</feature>
<reference evidence="3" key="1">
    <citation type="journal article" date="2019" name="Int. J. Syst. Evol. Microbiol.">
        <title>The Global Catalogue of Microorganisms (GCM) 10K type strain sequencing project: providing services to taxonomists for standard genome sequencing and annotation.</title>
        <authorList>
            <consortium name="The Broad Institute Genomics Platform"/>
            <consortium name="The Broad Institute Genome Sequencing Center for Infectious Disease"/>
            <person name="Wu L."/>
            <person name="Ma J."/>
        </authorList>
    </citation>
    <scope>NUCLEOTIDE SEQUENCE [LARGE SCALE GENOMIC DNA]</scope>
    <source>
        <strain evidence="3">CGMCC 1.15959</strain>
    </source>
</reference>
<evidence type="ECO:0000313" key="2">
    <source>
        <dbReference type="EMBL" id="GGE03572.1"/>
    </source>
</evidence>
<name>A0ABQ1SCQ1_9SPHN</name>